<protein>
    <recommendedName>
        <fullName evidence="4">Yip1 domain-containing protein</fullName>
    </recommendedName>
</protein>
<gene>
    <name evidence="2" type="ORF">GCM10023147_34570</name>
</gene>
<name>A0ABP8JZI2_9ACTN</name>
<dbReference type="RefSeq" id="WP_344998256.1">
    <property type="nucleotide sequence ID" value="NZ_BAABFR010000061.1"/>
</dbReference>
<sequence>MPTIPLHREPPEDFPREQIADVLKERIYVAFTALTVLVALSAHGEDVGAGEAVWTLVLTVLGTVAAVTVAELIAHIVAHEQLMTRAEWGHSLQVAGGAMTGIVPSVLLLGGAALGWWTTATALHVGTVLLVVWLVGIGFLAARRVSLTFWQQVIVLGAEAVLGVVVVGLKLLAHG</sequence>
<accession>A0ABP8JZI2</accession>
<proteinExistence type="predicted"/>
<reference evidence="3" key="1">
    <citation type="journal article" date="2019" name="Int. J. Syst. Evol. Microbiol.">
        <title>The Global Catalogue of Microorganisms (GCM) 10K type strain sequencing project: providing services to taxonomists for standard genome sequencing and annotation.</title>
        <authorList>
            <consortium name="The Broad Institute Genomics Platform"/>
            <consortium name="The Broad Institute Genome Sequencing Center for Infectious Disease"/>
            <person name="Wu L."/>
            <person name="Ma J."/>
        </authorList>
    </citation>
    <scope>NUCLEOTIDE SEQUENCE [LARGE SCALE GENOMIC DNA]</scope>
    <source>
        <strain evidence="3">JCM 17688</strain>
    </source>
</reference>
<keyword evidence="1" id="KW-1133">Transmembrane helix</keyword>
<keyword evidence="3" id="KW-1185">Reference proteome</keyword>
<evidence type="ECO:0000313" key="2">
    <source>
        <dbReference type="EMBL" id="GAA4398390.1"/>
    </source>
</evidence>
<keyword evidence="1" id="KW-0812">Transmembrane</keyword>
<dbReference type="EMBL" id="BAABFR010000061">
    <property type="protein sequence ID" value="GAA4398390.1"/>
    <property type="molecule type" value="Genomic_DNA"/>
</dbReference>
<feature type="transmembrane region" description="Helical" evidence="1">
    <location>
        <begin position="153"/>
        <end position="173"/>
    </location>
</feature>
<feature type="transmembrane region" description="Helical" evidence="1">
    <location>
        <begin position="123"/>
        <end position="141"/>
    </location>
</feature>
<evidence type="ECO:0000256" key="1">
    <source>
        <dbReference type="SAM" id="Phobius"/>
    </source>
</evidence>
<dbReference type="Proteomes" id="UP001500635">
    <property type="component" value="Unassembled WGS sequence"/>
</dbReference>
<evidence type="ECO:0000313" key="3">
    <source>
        <dbReference type="Proteomes" id="UP001500635"/>
    </source>
</evidence>
<keyword evidence="1" id="KW-0472">Membrane</keyword>
<comment type="caution">
    <text evidence="2">The sequence shown here is derived from an EMBL/GenBank/DDBJ whole genome shotgun (WGS) entry which is preliminary data.</text>
</comment>
<evidence type="ECO:0008006" key="4">
    <source>
        <dbReference type="Google" id="ProtNLM"/>
    </source>
</evidence>
<organism evidence="2 3">
    <name type="scientific">Tsukamurella soli</name>
    <dbReference type="NCBI Taxonomy" id="644556"/>
    <lineage>
        <taxon>Bacteria</taxon>
        <taxon>Bacillati</taxon>
        <taxon>Actinomycetota</taxon>
        <taxon>Actinomycetes</taxon>
        <taxon>Mycobacteriales</taxon>
        <taxon>Tsukamurellaceae</taxon>
        <taxon>Tsukamurella</taxon>
    </lineage>
</organism>
<feature type="transmembrane region" description="Helical" evidence="1">
    <location>
        <begin position="94"/>
        <end position="117"/>
    </location>
</feature>
<feature type="transmembrane region" description="Helical" evidence="1">
    <location>
        <begin position="54"/>
        <end position="74"/>
    </location>
</feature>